<dbReference type="AlphaFoldDB" id="A0A2P8EFA4"/>
<feature type="region of interest" description="Disordered" evidence="1">
    <location>
        <begin position="99"/>
        <end position="155"/>
    </location>
</feature>
<evidence type="ECO:0000313" key="3">
    <source>
        <dbReference type="Proteomes" id="UP000243528"/>
    </source>
</evidence>
<name>A0A2P8EFA4_9ACTN</name>
<protein>
    <submittedName>
        <fullName evidence="2">Uncharacterized protein</fullName>
    </submittedName>
</protein>
<evidence type="ECO:0000256" key="1">
    <source>
        <dbReference type="SAM" id="MobiDB-lite"/>
    </source>
</evidence>
<dbReference type="EMBL" id="PYGE01000001">
    <property type="protein sequence ID" value="PSL08131.1"/>
    <property type="molecule type" value="Genomic_DNA"/>
</dbReference>
<dbReference type="Proteomes" id="UP000243528">
    <property type="component" value="Unassembled WGS sequence"/>
</dbReference>
<keyword evidence="3" id="KW-1185">Reference proteome</keyword>
<accession>A0A2P8EFA4</accession>
<feature type="compositionally biased region" description="Basic residues" evidence="1">
    <location>
        <begin position="145"/>
        <end position="155"/>
    </location>
</feature>
<reference evidence="2 3" key="1">
    <citation type="submission" date="2018-03" db="EMBL/GenBank/DDBJ databases">
        <title>Genomic Encyclopedia of Archaeal and Bacterial Type Strains, Phase II (KMG-II): from individual species to whole genera.</title>
        <authorList>
            <person name="Goeker M."/>
        </authorList>
    </citation>
    <scope>NUCLEOTIDE SEQUENCE [LARGE SCALE GENOMIC DNA]</scope>
    <source>
        <strain evidence="2 3">DSM 45211</strain>
    </source>
</reference>
<proteinExistence type="predicted"/>
<comment type="caution">
    <text evidence="2">The sequence shown here is derived from an EMBL/GenBank/DDBJ whole genome shotgun (WGS) entry which is preliminary data.</text>
</comment>
<sequence length="155" mass="16811">MSIPNQQDTLHAIGQAMLCSAPTGWRRLYLEVSALADTVETALVVTMVDGKVRLESGTGRLCGQLRADMFQDGKGTWYDARITVDDQGQVTVEFDTTRNRSAVSSTRPTRTVRETPTPSSCSRTTACIPAAPDSSPPGTPSTTRPARRNGRPMLR</sequence>
<dbReference type="OrthoDB" id="275232at2"/>
<dbReference type="SUPFAM" id="SSF160424">
    <property type="entry name" value="BH3703-like"/>
    <property type="match status" value="1"/>
</dbReference>
<dbReference type="InterPro" id="IPR036170">
    <property type="entry name" value="YezG-like_sf"/>
</dbReference>
<organism evidence="2 3">
    <name type="scientific">Haloactinopolyspora alba</name>
    <dbReference type="NCBI Taxonomy" id="648780"/>
    <lineage>
        <taxon>Bacteria</taxon>
        <taxon>Bacillati</taxon>
        <taxon>Actinomycetota</taxon>
        <taxon>Actinomycetes</taxon>
        <taxon>Jiangellales</taxon>
        <taxon>Jiangellaceae</taxon>
        <taxon>Haloactinopolyspora</taxon>
    </lineage>
</organism>
<gene>
    <name evidence="2" type="ORF">CLV30_10198</name>
</gene>
<feature type="compositionally biased region" description="Low complexity" evidence="1">
    <location>
        <begin position="100"/>
        <end position="120"/>
    </location>
</feature>
<evidence type="ECO:0000313" key="2">
    <source>
        <dbReference type="EMBL" id="PSL08131.1"/>
    </source>
</evidence>
<dbReference type="RefSeq" id="WP_106535227.1">
    <property type="nucleotide sequence ID" value="NZ_ML142897.1"/>
</dbReference>